<comment type="caution">
    <text evidence="1">The sequence shown here is derived from an EMBL/GenBank/DDBJ whole genome shotgun (WGS) entry which is preliminary data.</text>
</comment>
<dbReference type="AlphaFoldDB" id="A0A953IBH5"/>
<sequence length="187" mass="20476">MVFKLRTRNAEFETGTFIPWVASGDATVSDDVACSGFWTARLGPGTGYIQQDGVAYPNRSFEVQFRVGAVGGMATSPLVMTLDFYDQPQFGRLFQWEQQRERLGGAYLPEPEPQPQGRLLRRFTLTIPAADIPTVDGATPVGCLQLNVDAGLSPNNTRRFRLTFAKPTAGGADLIVDAIHVIERTVP</sequence>
<protein>
    <submittedName>
        <fullName evidence="1">Uncharacterized protein</fullName>
    </submittedName>
</protein>
<evidence type="ECO:0000313" key="1">
    <source>
        <dbReference type="EMBL" id="MBY6275095.1"/>
    </source>
</evidence>
<evidence type="ECO:0000313" key="2">
    <source>
        <dbReference type="Proteomes" id="UP000732377"/>
    </source>
</evidence>
<reference evidence="1" key="1">
    <citation type="submission" date="2017-11" db="EMBL/GenBank/DDBJ databases">
        <title>Three new genomes from thermophilic consortium.</title>
        <authorList>
            <person name="Quaggio R."/>
            <person name="Amgarten D."/>
            <person name="Setubal J.C."/>
        </authorList>
    </citation>
    <scope>NUCLEOTIDE SEQUENCE</scope>
    <source>
        <strain evidence="1">ZCTH01-B2</strain>
    </source>
</reference>
<dbReference type="RefSeq" id="WP_011195504.1">
    <property type="nucleotide sequence ID" value="NZ_JACSIR010000169.1"/>
</dbReference>
<dbReference type="EMBL" id="PIUK01000012">
    <property type="protein sequence ID" value="MBY6275095.1"/>
    <property type="molecule type" value="Genomic_DNA"/>
</dbReference>
<dbReference type="Proteomes" id="UP000732377">
    <property type="component" value="Unassembled WGS sequence"/>
</dbReference>
<gene>
    <name evidence="1" type="ORF">CWE10_02605</name>
</gene>
<name>A0A953IBH5_SYMTR</name>
<organism evidence="1 2">
    <name type="scientific">Symbiobacterium thermophilum</name>
    <dbReference type="NCBI Taxonomy" id="2734"/>
    <lineage>
        <taxon>Bacteria</taxon>
        <taxon>Bacillati</taxon>
        <taxon>Bacillota</taxon>
        <taxon>Clostridia</taxon>
        <taxon>Eubacteriales</taxon>
        <taxon>Symbiobacteriaceae</taxon>
        <taxon>Symbiobacterium</taxon>
    </lineage>
</organism>
<accession>A0A953IBH5</accession>
<proteinExistence type="predicted"/>